<name>A0A072P4V7_9EURO</name>
<evidence type="ECO:0000313" key="2">
    <source>
        <dbReference type="Proteomes" id="UP000027920"/>
    </source>
</evidence>
<reference evidence="1 2" key="1">
    <citation type="submission" date="2013-03" db="EMBL/GenBank/DDBJ databases">
        <title>The Genome Sequence of Exophiala aquamarina CBS 119918.</title>
        <authorList>
            <consortium name="The Broad Institute Genomics Platform"/>
            <person name="Cuomo C."/>
            <person name="de Hoog S."/>
            <person name="Gorbushina A."/>
            <person name="Walker B."/>
            <person name="Young S.K."/>
            <person name="Zeng Q."/>
            <person name="Gargeya S."/>
            <person name="Fitzgerald M."/>
            <person name="Haas B."/>
            <person name="Abouelleil A."/>
            <person name="Allen A.W."/>
            <person name="Alvarado L."/>
            <person name="Arachchi H.M."/>
            <person name="Berlin A.M."/>
            <person name="Chapman S.B."/>
            <person name="Gainer-Dewar J."/>
            <person name="Goldberg J."/>
            <person name="Griggs A."/>
            <person name="Gujja S."/>
            <person name="Hansen M."/>
            <person name="Howarth C."/>
            <person name="Imamovic A."/>
            <person name="Ireland A."/>
            <person name="Larimer J."/>
            <person name="McCowan C."/>
            <person name="Murphy C."/>
            <person name="Pearson M."/>
            <person name="Poon T.W."/>
            <person name="Priest M."/>
            <person name="Roberts A."/>
            <person name="Saif S."/>
            <person name="Shea T."/>
            <person name="Sisk P."/>
            <person name="Sykes S."/>
            <person name="Wortman J."/>
            <person name="Nusbaum C."/>
            <person name="Birren B."/>
        </authorList>
    </citation>
    <scope>NUCLEOTIDE SEQUENCE [LARGE SCALE GENOMIC DNA]</scope>
    <source>
        <strain evidence="1 2">CBS 119918</strain>
    </source>
</reference>
<dbReference type="Proteomes" id="UP000027920">
    <property type="component" value="Unassembled WGS sequence"/>
</dbReference>
<organism evidence="1 2">
    <name type="scientific">Exophiala aquamarina CBS 119918</name>
    <dbReference type="NCBI Taxonomy" id="1182545"/>
    <lineage>
        <taxon>Eukaryota</taxon>
        <taxon>Fungi</taxon>
        <taxon>Dikarya</taxon>
        <taxon>Ascomycota</taxon>
        <taxon>Pezizomycotina</taxon>
        <taxon>Eurotiomycetes</taxon>
        <taxon>Chaetothyriomycetidae</taxon>
        <taxon>Chaetothyriales</taxon>
        <taxon>Herpotrichiellaceae</taxon>
        <taxon>Exophiala</taxon>
    </lineage>
</organism>
<evidence type="ECO:0008006" key="3">
    <source>
        <dbReference type="Google" id="ProtNLM"/>
    </source>
</evidence>
<dbReference type="HOGENOM" id="CLU_2855842_0_0_1"/>
<dbReference type="VEuPathDB" id="FungiDB:A1O9_09439"/>
<feature type="non-terminal residue" evidence="1">
    <location>
        <position position="1"/>
    </location>
</feature>
<accession>A0A072P4V7</accession>
<protein>
    <recommendedName>
        <fullName evidence="3">ATPase AAA-type core domain-containing protein</fullName>
    </recommendedName>
</protein>
<proteinExistence type="predicted"/>
<dbReference type="AlphaFoldDB" id="A0A072P4V7"/>
<dbReference type="EMBL" id="AMGV01000010">
    <property type="protein sequence ID" value="KEF54273.1"/>
    <property type="molecule type" value="Genomic_DNA"/>
</dbReference>
<comment type="caution">
    <text evidence="1">The sequence shown here is derived from an EMBL/GenBank/DDBJ whole genome shotgun (WGS) entry which is preliminary data.</text>
</comment>
<sequence>PYYFSLLLYDRIGTDKLSRTYTLAAHYRIRIYYLSLTEPDLRPGTLQNLLEVISPNSILLLEEID</sequence>
<keyword evidence="2" id="KW-1185">Reference proteome</keyword>
<dbReference type="RefSeq" id="XP_013256863.1">
    <property type="nucleotide sequence ID" value="XM_013401409.1"/>
</dbReference>
<gene>
    <name evidence="1" type="ORF">A1O9_09439</name>
</gene>
<evidence type="ECO:0000313" key="1">
    <source>
        <dbReference type="EMBL" id="KEF54273.1"/>
    </source>
</evidence>
<dbReference type="GeneID" id="25284348"/>